<dbReference type="RefSeq" id="WP_133538791.1">
    <property type="nucleotide sequence ID" value="NZ_SNXI01000002.1"/>
</dbReference>
<dbReference type="NCBIfam" id="TIGR03506">
    <property type="entry name" value="FlgEFG_subfam"/>
    <property type="match status" value="1"/>
</dbReference>
<dbReference type="GO" id="GO:0009424">
    <property type="term" value="C:bacterial-type flagellum hook"/>
    <property type="evidence" value="ECO:0007669"/>
    <property type="project" value="TreeGrafter"/>
</dbReference>
<evidence type="ECO:0000259" key="7">
    <source>
        <dbReference type="Pfam" id="PF00460"/>
    </source>
</evidence>
<dbReference type="GO" id="GO:0071978">
    <property type="term" value="P:bacterial-type flagellum-dependent swarming motility"/>
    <property type="evidence" value="ECO:0007669"/>
    <property type="project" value="TreeGrafter"/>
</dbReference>
<keyword evidence="12" id="KW-1185">Reference proteome</keyword>
<comment type="function">
    <text evidence="5">A flexible structure which links the flagellar filament to the drive apparatus in the basal body.</text>
</comment>
<dbReference type="NCBIfam" id="NF004240">
    <property type="entry name" value="PRK05682.1-4"/>
    <property type="match status" value="1"/>
</dbReference>
<dbReference type="AlphaFoldDB" id="A0A4R6PQ53"/>
<dbReference type="SUPFAM" id="SSF117143">
    <property type="entry name" value="Flagellar hook protein flgE"/>
    <property type="match status" value="1"/>
</dbReference>
<dbReference type="GO" id="GO:0005829">
    <property type="term" value="C:cytosol"/>
    <property type="evidence" value="ECO:0007669"/>
    <property type="project" value="TreeGrafter"/>
</dbReference>
<dbReference type="Proteomes" id="UP000295531">
    <property type="component" value="Unassembled WGS sequence"/>
</dbReference>
<evidence type="ECO:0000256" key="4">
    <source>
        <dbReference type="ARBA" id="ARBA00023143"/>
    </source>
</evidence>
<organism evidence="11 12">
    <name type="scientific">Idiomarina aquatica</name>
    <dbReference type="NCBI Taxonomy" id="1327752"/>
    <lineage>
        <taxon>Bacteria</taxon>
        <taxon>Pseudomonadati</taxon>
        <taxon>Pseudomonadota</taxon>
        <taxon>Gammaproteobacteria</taxon>
        <taxon>Alteromonadales</taxon>
        <taxon>Idiomarinaceae</taxon>
        <taxon>Idiomarina</taxon>
    </lineage>
</organism>
<feature type="region of interest" description="Disordered" evidence="6">
    <location>
        <begin position="171"/>
        <end position="207"/>
    </location>
</feature>
<evidence type="ECO:0000313" key="12">
    <source>
        <dbReference type="Proteomes" id="UP000295531"/>
    </source>
</evidence>
<dbReference type="Gene3D" id="2.60.98.20">
    <property type="entry name" value="Flagellar hook protein FlgE"/>
    <property type="match status" value="1"/>
</dbReference>
<dbReference type="InterPro" id="IPR020013">
    <property type="entry name" value="Flagellar_FlgE/F/G"/>
</dbReference>
<dbReference type="GO" id="GO:0009425">
    <property type="term" value="C:bacterial-type flagellum basal body"/>
    <property type="evidence" value="ECO:0007669"/>
    <property type="project" value="UniProtKB-SubCell"/>
</dbReference>
<reference evidence="11 12" key="1">
    <citation type="submission" date="2019-03" db="EMBL/GenBank/DDBJ databases">
        <title>Freshwater and sediment microbial communities from various areas in North America, analyzing microbe dynamics in response to fracking.</title>
        <authorList>
            <person name="Lamendella R."/>
        </authorList>
    </citation>
    <scope>NUCLEOTIDE SEQUENCE [LARGE SCALE GENOMIC DNA]</scope>
    <source>
        <strain evidence="11 12">18_TX</strain>
    </source>
</reference>
<dbReference type="PANTHER" id="PTHR30435">
    <property type="entry name" value="FLAGELLAR PROTEIN"/>
    <property type="match status" value="1"/>
</dbReference>
<dbReference type="InterPro" id="IPR019776">
    <property type="entry name" value="Flagellar_basal_body_rod_CS"/>
</dbReference>
<comment type="similarity">
    <text evidence="2 5">Belongs to the flagella basal body rod proteins family.</text>
</comment>
<keyword evidence="11" id="KW-0966">Cell projection</keyword>
<evidence type="ECO:0000256" key="6">
    <source>
        <dbReference type="SAM" id="MobiDB-lite"/>
    </source>
</evidence>
<dbReference type="EMBL" id="SNXI01000002">
    <property type="protein sequence ID" value="TDP40333.1"/>
    <property type="molecule type" value="Genomic_DNA"/>
</dbReference>
<feature type="compositionally biased region" description="Pro residues" evidence="6">
    <location>
        <begin position="182"/>
        <end position="191"/>
    </location>
</feature>
<dbReference type="Pfam" id="PF07559">
    <property type="entry name" value="FlgE_D2"/>
    <property type="match status" value="1"/>
</dbReference>
<evidence type="ECO:0000256" key="1">
    <source>
        <dbReference type="ARBA" id="ARBA00004117"/>
    </source>
</evidence>
<comment type="caution">
    <text evidence="11">The sequence shown here is derived from an EMBL/GenBank/DDBJ whole genome shotgun (WGS) entry which is preliminary data.</text>
</comment>
<evidence type="ECO:0000259" key="9">
    <source>
        <dbReference type="Pfam" id="PF07559"/>
    </source>
</evidence>
<evidence type="ECO:0000259" key="10">
    <source>
        <dbReference type="Pfam" id="PF22692"/>
    </source>
</evidence>
<dbReference type="PANTHER" id="PTHR30435:SF1">
    <property type="entry name" value="FLAGELLAR HOOK PROTEIN FLGE"/>
    <property type="match status" value="1"/>
</dbReference>
<dbReference type="NCBIfam" id="NF004238">
    <property type="entry name" value="PRK05682.1-1"/>
    <property type="match status" value="1"/>
</dbReference>
<keyword evidence="11" id="KW-0282">Flagellum</keyword>
<accession>A0A4R6PQ53</accession>
<feature type="domain" description="Flagellar hook protein FlgE/F/G-like D1" evidence="10">
    <location>
        <begin position="83"/>
        <end position="153"/>
    </location>
</feature>
<protein>
    <recommendedName>
        <fullName evidence="3 5">Flagellar hook protein FlgE</fullName>
    </recommendedName>
</protein>
<dbReference type="PROSITE" id="PS00588">
    <property type="entry name" value="FLAGELLA_BB_ROD"/>
    <property type="match status" value="1"/>
</dbReference>
<dbReference type="Pfam" id="PF22692">
    <property type="entry name" value="LlgE_F_G_D1"/>
    <property type="match status" value="1"/>
</dbReference>
<dbReference type="InterPro" id="IPR053967">
    <property type="entry name" value="LlgE_F_G-like_D1"/>
</dbReference>
<feature type="domain" description="Flagellar basal body rod protein N-terminal" evidence="7">
    <location>
        <begin position="4"/>
        <end position="33"/>
    </location>
</feature>
<dbReference type="InterPro" id="IPR011491">
    <property type="entry name" value="FlgE_D2"/>
</dbReference>
<keyword evidence="4 5" id="KW-0975">Bacterial flagellum</keyword>
<name>A0A4R6PQ53_9GAMM</name>
<gene>
    <name evidence="11" type="ORF">DEU29_102234</name>
</gene>
<feature type="compositionally biased region" description="Low complexity" evidence="6">
    <location>
        <begin position="198"/>
        <end position="207"/>
    </location>
</feature>
<sequence length="466" mass="49498">MSFNIGLSGINAAQKDLDTTANNISNVRTTGFKQSRAEFADVYASSIFSSNNAKVGDGVLTATVAQQFSQGTLEFTNNSLDMAISGNGFFATTSEIGQQDFTYTRSGAFKLNNESFIVDNQGNYLLGFPVDRQSGALQSTSLATATPLQIPDSAGAPSATNNVYQSFNLDSRAPGVTVPEPAATPPIPGNPFDPEDPTSYTSSTSSTIYDSLGESHIVTTYYVKRDSNQAGIPDNSWDVYTTVDNQPVDLGNTGSALPGGVNNPNGNPVQGFRVQFDDSGTPQGPLGGTGNTFEEQSFSLQGVLTNGAATSQQVNIFFRDRNDQNGDSAPTQFASDFEVNLLEQDGSTVGRLTNLDIGEDGLIQASYSNGEVQYLGQVAMTRFANEQGLRQVGNTSWKETRESGEALAGAANSGTFGAIESSALENSNVDLTKELVDLIAAQRNFQANSRSLEVNNTLNQTILQIR</sequence>
<dbReference type="InterPro" id="IPR037925">
    <property type="entry name" value="FlgE/F/G-like"/>
</dbReference>
<evidence type="ECO:0000259" key="8">
    <source>
        <dbReference type="Pfam" id="PF06429"/>
    </source>
</evidence>
<evidence type="ECO:0000313" key="11">
    <source>
        <dbReference type="EMBL" id="TDP40333.1"/>
    </source>
</evidence>
<dbReference type="InterPro" id="IPR001444">
    <property type="entry name" value="Flag_bb_rod_N"/>
</dbReference>
<feature type="domain" description="Flagellar hook protein FlgE D2" evidence="9">
    <location>
        <begin position="182"/>
        <end position="346"/>
    </location>
</feature>
<evidence type="ECO:0000256" key="5">
    <source>
        <dbReference type="RuleBase" id="RU362116"/>
    </source>
</evidence>
<dbReference type="InterPro" id="IPR010930">
    <property type="entry name" value="Flg_bb/hook_C_dom"/>
</dbReference>
<evidence type="ECO:0000256" key="3">
    <source>
        <dbReference type="ARBA" id="ARBA00019015"/>
    </source>
</evidence>
<comment type="subcellular location">
    <subcellularLocation>
        <location evidence="1 5">Bacterial flagellum basal body</location>
    </subcellularLocation>
</comment>
<evidence type="ECO:0000256" key="2">
    <source>
        <dbReference type="ARBA" id="ARBA00009677"/>
    </source>
</evidence>
<dbReference type="OrthoDB" id="8578401at2"/>
<feature type="domain" description="Flagellar basal-body/hook protein C-terminal" evidence="8">
    <location>
        <begin position="421"/>
        <end position="465"/>
    </location>
</feature>
<dbReference type="InterPro" id="IPR037058">
    <property type="entry name" value="Falgellar_hook_FlgE_sf"/>
</dbReference>
<dbReference type="Pfam" id="PF00460">
    <property type="entry name" value="Flg_bb_rod"/>
    <property type="match status" value="1"/>
</dbReference>
<dbReference type="Pfam" id="PF06429">
    <property type="entry name" value="Flg_bbr_C"/>
    <property type="match status" value="1"/>
</dbReference>
<keyword evidence="11" id="KW-0969">Cilium</keyword>
<proteinExistence type="inferred from homology"/>